<evidence type="ECO:0000313" key="1">
    <source>
        <dbReference type="EMBL" id="OIJ90955.1"/>
    </source>
</evidence>
<evidence type="ECO:0000313" key="2">
    <source>
        <dbReference type="Proteomes" id="UP000179935"/>
    </source>
</evidence>
<sequence length="77" mass="8621">MVVLGMPQKIRAVGSVKMTRWFFSGRRMCRRPWSMSTRGVPLLGRTATTSARVIDLSESLSWSAHAWRAGSALVTIR</sequence>
<keyword evidence="2" id="KW-1185">Reference proteome</keyword>
<comment type="caution">
    <text evidence="1">The sequence shown here is derived from an EMBL/GenBank/DDBJ whole genome shotgun (WGS) entry which is preliminary data.</text>
</comment>
<accession>A0A1S2PBY4</accession>
<protein>
    <submittedName>
        <fullName evidence="1">Uncharacterized protein</fullName>
    </submittedName>
</protein>
<reference evidence="1 2" key="1">
    <citation type="submission" date="2016-10" db="EMBL/GenBank/DDBJ databases">
        <title>Genome sequence of Streptomyces sp. MUSC 93.</title>
        <authorList>
            <person name="Lee L.-H."/>
            <person name="Ser H.-L."/>
            <person name="Law J.W.-F."/>
        </authorList>
    </citation>
    <scope>NUCLEOTIDE SEQUENCE [LARGE SCALE GENOMIC DNA]</scope>
    <source>
        <strain evidence="1 2">MUSC 93</strain>
    </source>
</reference>
<dbReference type="Proteomes" id="UP000179935">
    <property type="component" value="Unassembled WGS sequence"/>
</dbReference>
<gene>
    <name evidence="1" type="ORF">BIV24_17410</name>
</gene>
<organism evidence="1 2">
    <name type="scientific">Streptomyces colonosanans</name>
    <dbReference type="NCBI Taxonomy" id="1428652"/>
    <lineage>
        <taxon>Bacteria</taxon>
        <taxon>Bacillati</taxon>
        <taxon>Actinomycetota</taxon>
        <taxon>Actinomycetes</taxon>
        <taxon>Kitasatosporales</taxon>
        <taxon>Streptomycetaceae</taxon>
        <taxon>Streptomyces</taxon>
    </lineage>
</organism>
<dbReference type="AlphaFoldDB" id="A0A1S2PBY4"/>
<name>A0A1S2PBY4_9ACTN</name>
<dbReference type="EMBL" id="MLYP01000043">
    <property type="protein sequence ID" value="OIJ90955.1"/>
    <property type="molecule type" value="Genomic_DNA"/>
</dbReference>
<dbReference type="STRING" id="1428652.BIV24_17410"/>
<proteinExistence type="predicted"/>